<comment type="caution">
    <text evidence="5">The sequence shown here is derived from an EMBL/GenBank/DDBJ whole genome shotgun (WGS) entry which is preliminary data.</text>
</comment>
<dbReference type="CDD" id="cd17744">
    <property type="entry name" value="BRCT_MDC1_rpt1"/>
    <property type="match status" value="1"/>
</dbReference>
<dbReference type="Pfam" id="PF16589">
    <property type="entry name" value="BRCT_2"/>
    <property type="match status" value="1"/>
</dbReference>
<dbReference type="InterPro" id="IPR001357">
    <property type="entry name" value="BRCT_dom"/>
</dbReference>
<evidence type="ECO:0000313" key="6">
    <source>
        <dbReference type="Proteomes" id="UP001408789"/>
    </source>
</evidence>
<dbReference type="GO" id="GO:0006974">
    <property type="term" value="P:DNA damage response"/>
    <property type="evidence" value="ECO:0007669"/>
    <property type="project" value="UniProtKB-KW"/>
</dbReference>
<dbReference type="PROSITE" id="PS50172">
    <property type="entry name" value="BRCT"/>
    <property type="match status" value="1"/>
</dbReference>
<proteinExistence type="predicted"/>
<dbReference type="GO" id="GO:0005634">
    <property type="term" value="C:nucleus"/>
    <property type="evidence" value="ECO:0007669"/>
    <property type="project" value="UniProtKB-SubCell"/>
</dbReference>
<comment type="subcellular location">
    <subcellularLocation>
        <location evidence="1">Nucleus</location>
    </subcellularLocation>
</comment>
<accession>A0AAP0D4K4</accession>
<evidence type="ECO:0000313" key="5">
    <source>
        <dbReference type="EMBL" id="KAK9067656.1"/>
    </source>
</evidence>
<protein>
    <recommendedName>
        <fullName evidence="4">BRCT domain-containing protein</fullName>
    </recommendedName>
</protein>
<keyword evidence="3" id="KW-0539">Nucleus</keyword>
<evidence type="ECO:0000259" key="4">
    <source>
        <dbReference type="PROSITE" id="PS50172"/>
    </source>
</evidence>
<evidence type="ECO:0000256" key="1">
    <source>
        <dbReference type="ARBA" id="ARBA00004123"/>
    </source>
</evidence>
<dbReference type="InterPro" id="IPR036420">
    <property type="entry name" value="BRCT_dom_sf"/>
</dbReference>
<dbReference type="Pfam" id="PF16770">
    <property type="entry name" value="RTT107_BRCT_5"/>
    <property type="match status" value="1"/>
</dbReference>
<keyword evidence="2" id="KW-0227">DNA damage</keyword>
<feature type="domain" description="BRCT" evidence="4">
    <location>
        <begin position="611"/>
        <end position="675"/>
    </location>
</feature>
<dbReference type="PANTHER" id="PTHR23196">
    <property type="entry name" value="PAX TRANSCRIPTION ACTIVATION DOMAIN INTERACTING PROTEIN"/>
    <property type="match status" value="1"/>
</dbReference>
<organism evidence="5 6">
    <name type="scientific">Deinandra increscens subsp. villosa</name>
    <dbReference type="NCBI Taxonomy" id="3103831"/>
    <lineage>
        <taxon>Eukaryota</taxon>
        <taxon>Viridiplantae</taxon>
        <taxon>Streptophyta</taxon>
        <taxon>Embryophyta</taxon>
        <taxon>Tracheophyta</taxon>
        <taxon>Spermatophyta</taxon>
        <taxon>Magnoliopsida</taxon>
        <taxon>eudicotyledons</taxon>
        <taxon>Gunneridae</taxon>
        <taxon>Pentapetalae</taxon>
        <taxon>asterids</taxon>
        <taxon>campanulids</taxon>
        <taxon>Asterales</taxon>
        <taxon>Asteraceae</taxon>
        <taxon>Asteroideae</taxon>
        <taxon>Heliantheae alliance</taxon>
        <taxon>Madieae</taxon>
        <taxon>Madiinae</taxon>
        <taxon>Deinandra</taxon>
    </lineage>
</organism>
<evidence type="ECO:0000256" key="2">
    <source>
        <dbReference type="ARBA" id="ARBA00022763"/>
    </source>
</evidence>
<keyword evidence="6" id="KW-1185">Reference proteome</keyword>
<reference evidence="5 6" key="1">
    <citation type="submission" date="2024-04" db="EMBL/GenBank/DDBJ databases">
        <title>The reference genome of an endangered Asteraceae, Deinandra increscens subsp. villosa, native to the Central Coast of California.</title>
        <authorList>
            <person name="Guilliams M."/>
            <person name="Hasenstab-Lehman K."/>
            <person name="Meyer R."/>
            <person name="Mcevoy S."/>
        </authorList>
    </citation>
    <scope>NUCLEOTIDE SEQUENCE [LARGE SCALE GENOMIC DNA]</scope>
    <source>
        <tissue evidence="5">Leaf</tissue>
    </source>
</reference>
<dbReference type="CDD" id="cd18432">
    <property type="entry name" value="BRCT_PAXIP1_rpt6_like"/>
    <property type="match status" value="1"/>
</dbReference>
<dbReference type="SUPFAM" id="SSF52113">
    <property type="entry name" value="BRCT domain"/>
    <property type="match status" value="1"/>
</dbReference>
<dbReference type="Proteomes" id="UP001408789">
    <property type="component" value="Unassembled WGS sequence"/>
</dbReference>
<dbReference type="EMBL" id="JBCNJP010000014">
    <property type="protein sequence ID" value="KAK9067656.1"/>
    <property type="molecule type" value="Genomic_DNA"/>
</dbReference>
<dbReference type="Gene3D" id="3.40.50.10190">
    <property type="entry name" value="BRCT domain"/>
    <property type="match status" value="2"/>
</dbReference>
<sequence length="816" mass="91923">MAEFSDHEAGDKLDVIVNDGHMIARAFDYTEEEEGPFMETQFVNLDEDTEEFNIADFVGDLRALMVEDSEDVIVLDSDDEVTSVQKDGKVRGPLWRRVSAVGAESFELKSSAGSNLTDKVTDNGPNSLKADTQYQEVPNGISSEKNLNNENVAKADQDQKACYNNFENVNVVVNESQEPGELSQANALRFVDHYLSVSVEHSSPEVKIPKFNGLRSPITSFAKGSHNLAKKATLMDQIGISTFDWDGNQPDYGGEFMLAKKKELNIQKEIHLDERLFDQHVEEELPNCPPGNDMFDVSFNTQMAAEAIESLLYAAPPTIDANENEDMNKKTLERTSFPSRDVVNFNHNGVTENQKELNVESSTEILKKAHDKSLKVFTKRKHNQNSGKENNQFVYKRRGSLGEIQKVKTFSPVASRTRHGSSVKVSKRTRSSSNLEYITHGKQVTILHERKTGGLDAVSGDMKFETWNWPKKKRTRKSMRQNATLCGNRISVVGPGEAEGDFREAFLTSGIKRKARSASKFRSTAGEKIQKGLLMQKVGRPNLAEVTNTKHASMTINKNSTNSLKNELARLGYTESFPDFISKDLRKRRKKGEAHVFFSQNLDDDVVKQQRKIMKKLGILIAKDCSDATHFVADRFARTKNMLEAMAFGIPVVTPLWLDSCEQAACIIDENNYILRDAKKEKELGFNMPVSLSRARSHPLLKDQRVFITLSVEPDREMLRSLVKASQGQVIEGVQQASMEYKISDNLLILSCEKDYEVCVPFLDKGAAVYSSELLLNGIIYQKLDYARHQLFKGHIIMKRYARKRKRNGIQHIHGG</sequence>
<evidence type="ECO:0000256" key="3">
    <source>
        <dbReference type="ARBA" id="ARBA00023242"/>
    </source>
</evidence>
<name>A0AAP0D4K4_9ASTR</name>
<dbReference type="PANTHER" id="PTHR23196:SF1">
    <property type="entry name" value="PAX-INTERACTING PROTEIN 1"/>
    <property type="match status" value="1"/>
</dbReference>
<dbReference type="InterPro" id="IPR051579">
    <property type="entry name" value="DDR_Transcriptional_Reg"/>
</dbReference>
<gene>
    <name evidence="5" type="ORF">SSX86_011767</name>
</gene>
<dbReference type="AlphaFoldDB" id="A0AAP0D4K4"/>
<dbReference type="SMART" id="SM00292">
    <property type="entry name" value="BRCT"/>
    <property type="match status" value="1"/>
</dbReference>